<keyword evidence="3" id="KW-1185">Reference proteome</keyword>
<accession>A0ABV8HKU3</accession>
<dbReference type="InterPro" id="IPR005543">
    <property type="entry name" value="PASTA_dom"/>
</dbReference>
<dbReference type="CDD" id="cd06577">
    <property type="entry name" value="PASTA_pknB"/>
    <property type="match status" value="1"/>
</dbReference>
<evidence type="ECO:0000313" key="2">
    <source>
        <dbReference type="EMBL" id="MFC4031783.1"/>
    </source>
</evidence>
<feature type="domain" description="PASTA" evidence="1">
    <location>
        <begin position="129"/>
        <end position="197"/>
    </location>
</feature>
<gene>
    <name evidence="2" type="ORF">ACFO3J_09860</name>
</gene>
<reference evidence="3" key="1">
    <citation type="journal article" date="2019" name="Int. J. Syst. Evol. Microbiol.">
        <title>The Global Catalogue of Microorganisms (GCM) 10K type strain sequencing project: providing services to taxonomists for standard genome sequencing and annotation.</title>
        <authorList>
            <consortium name="The Broad Institute Genomics Platform"/>
            <consortium name="The Broad Institute Genome Sequencing Center for Infectious Disease"/>
            <person name="Wu L."/>
            <person name="Ma J."/>
        </authorList>
    </citation>
    <scope>NUCLEOTIDE SEQUENCE [LARGE SCALE GENOMIC DNA]</scope>
    <source>
        <strain evidence="3">CGMCC 4.7237</strain>
    </source>
</reference>
<dbReference type="Gene3D" id="3.30.10.20">
    <property type="match status" value="1"/>
</dbReference>
<dbReference type="PROSITE" id="PS51257">
    <property type="entry name" value="PROKAR_LIPOPROTEIN"/>
    <property type="match status" value="1"/>
</dbReference>
<dbReference type="RefSeq" id="WP_386428153.1">
    <property type="nucleotide sequence ID" value="NZ_JBHSBB010000008.1"/>
</dbReference>
<protein>
    <submittedName>
        <fullName evidence="2">PASTA domain-containing protein</fullName>
    </submittedName>
</protein>
<comment type="caution">
    <text evidence="2">The sequence shown here is derived from an EMBL/GenBank/DDBJ whole genome shotgun (WGS) entry which is preliminary data.</text>
</comment>
<sequence>MRTRGPAAAIVLIAAVAAAVTGCDPHATDPQGPGAATSGSTGAAAARTVPDLVGKGLQAAQDTAQAAGFHHLTSHDSAGRSRHQILDRDWKVCSQKPAAGTKVSAGTEIDLGSVKLAESCPRSDRTPPAKAGATMPDFTGKALNTAADSLPSNTSIGSSDAAGHRVIVLRSNWRICTQKPAAGTRLNGQPVMFTAVKFGERCP</sequence>
<dbReference type="SMART" id="SM00740">
    <property type="entry name" value="PASTA"/>
    <property type="match status" value="2"/>
</dbReference>
<name>A0ABV8HKU3_9ACTN</name>
<organism evidence="2 3">
    <name type="scientific">Streptomyces polygonati</name>
    <dbReference type="NCBI Taxonomy" id="1617087"/>
    <lineage>
        <taxon>Bacteria</taxon>
        <taxon>Bacillati</taxon>
        <taxon>Actinomycetota</taxon>
        <taxon>Actinomycetes</taxon>
        <taxon>Kitasatosporales</taxon>
        <taxon>Streptomycetaceae</taxon>
        <taxon>Streptomyces</taxon>
    </lineage>
</organism>
<evidence type="ECO:0000259" key="1">
    <source>
        <dbReference type="SMART" id="SM00740"/>
    </source>
</evidence>
<dbReference type="Pfam" id="PF03793">
    <property type="entry name" value="PASTA"/>
    <property type="match status" value="1"/>
</dbReference>
<dbReference type="EMBL" id="JBHSBB010000008">
    <property type="protein sequence ID" value="MFC4031783.1"/>
    <property type="molecule type" value="Genomic_DNA"/>
</dbReference>
<evidence type="ECO:0000313" key="3">
    <source>
        <dbReference type="Proteomes" id="UP001595765"/>
    </source>
</evidence>
<dbReference type="Proteomes" id="UP001595765">
    <property type="component" value="Unassembled WGS sequence"/>
</dbReference>
<proteinExistence type="predicted"/>
<feature type="domain" description="PASTA" evidence="1">
    <location>
        <begin position="43"/>
        <end position="115"/>
    </location>
</feature>